<keyword evidence="3" id="KW-0238">DNA-binding</keyword>
<dbReference type="EC" id="3.1.21.-" evidence="5"/>
<dbReference type="SUPFAM" id="SSF116734">
    <property type="entry name" value="DNA methylase specificity domain"/>
    <property type="match status" value="2"/>
</dbReference>
<dbReference type="PANTHER" id="PTHR43140:SF1">
    <property type="entry name" value="TYPE I RESTRICTION ENZYME ECOKI SPECIFICITY SUBUNIT"/>
    <property type="match status" value="1"/>
</dbReference>
<gene>
    <name evidence="5" type="ORF">ACED57_13985</name>
</gene>
<accession>A0ABV4KPL5</accession>
<proteinExistence type="inferred from homology"/>
<comment type="caution">
    <text evidence="5">The sequence shown here is derived from an EMBL/GenBank/DDBJ whole genome shotgun (WGS) entry which is preliminary data.</text>
</comment>
<feature type="domain" description="Type I restriction modification DNA specificity" evidence="4">
    <location>
        <begin position="107"/>
        <end position="261"/>
    </location>
</feature>
<dbReference type="RefSeq" id="WP_371707947.1">
    <property type="nucleotide sequence ID" value="NZ_JBGOOL010000037.1"/>
</dbReference>
<name>A0ABV4KPL5_9VIBR</name>
<keyword evidence="5" id="KW-0255">Endonuclease</keyword>
<evidence type="ECO:0000313" key="6">
    <source>
        <dbReference type="Proteomes" id="UP001569175"/>
    </source>
</evidence>
<reference evidence="5 6" key="1">
    <citation type="submission" date="2024-06" db="EMBL/GenBank/DDBJ databases">
        <authorList>
            <person name="Steensen K."/>
            <person name="Seneca J."/>
            <person name="Bartlau N."/>
            <person name="Yu A.X."/>
            <person name="Polz M.F."/>
        </authorList>
    </citation>
    <scope>NUCLEOTIDE SEQUENCE [LARGE SCALE GENOMIC DNA]</scope>
    <source>
        <strain evidence="5 6">1F9</strain>
    </source>
</reference>
<keyword evidence="5" id="KW-0378">Hydrolase</keyword>
<dbReference type="InterPro" id="IPR051212">
    <property type="entry name" value="Type-I_RE_S_subunit"/>
</dbReference>
<dbReference type="InterPro" id="IPR044946">
    <property type="entry name" value="Restrct_endonuc_typeI_TRD_sf"/>
</dbReference>
<keyword evidence="5" id="KW-0540">Nuclease</keyword>
<dbReference type="CDD" id="cd17267">
    <property type="entry name" value="RMtype1_S_EcoAO83I-TRD1-CR1_like"/>
    <property type="match status" value="1"/>
</dbReference>
<dbReference type="PANTHER" id="PTHR43140">
    <property type="entry name" value="TYPE-1 RESTRICTION ENZYME ECOKI SPECIFICITY PROTEIN"/>
    <property type="match status" value="1"/>
</dbReference>
<organism evidence="5 6">
    <name type="scientific">Vibrio atlanticus</name>
    <dbReference type="NCBI Taxonomy" id="693153"/>
    <lineage>
        <taxon>Bacteria</taxon>
        <taxon>Pseudomonadati</taxon>
        <taxon>Pseudomonadota</taxon>
        <taxon>Gammaproteobacteria</taxon>
        <taxon>Vibrionales</taxon>
        <taxon>Vibrionaceae</taxon>
        <taxon>Vibrio</taxon>
    </lineage>
</organism>
<evidence type="ECO:0000256" key="3">
    <source>
        <dbReference type="ARBA" id="ARBA00023125"/>
    </source>
</evidence>
<evidence type="ECO:0000256" key="2">
    <source>
        <dbReference type="ARBA" id="ARBA00022747"/>
    </source>
</evidence>
<evidence type="ECO:0000313" key="5">
    <source>
        <dbReference type="EMBL" id="MEZ8054253.1"/>
    </source>
</evidence>
<dbReference type="Pfam" id="PF01420">
    <property type="entry name" value="Methylase_S"/>
    <property type="match status" value="1"/>
</dbReference>
<dbReference type="GO" id="GO:0004519">
    <property type="term" value="F:endonuclease activity"/>
    <property type="evidence" value="ECO:0007669"/>
    <property type="project" value="UniProtKB-KW"/>
</dbReference>
<sequence length="565" mass="62637">MSVEQTSMHQLITDNIDIWTSTVKTKSASGRGSSKKRELYGVKKLRELILELAVRGKLVPQDPTDEPASVLLERIAAEKAQSVKDKKISKTKKLPSLTEEEKSIDLPSGWALCRFGDLYHLEYGDNLPKAKRSGSGEYPVYGSNGIVGTHNYFSVDEACVVIGRKGSAGALNMSATPCWVTDVAYSVIPPTGIELDYCFLHLNTFGLDSLGKGIKPGLNRNEANVLVACIPPTAEQHRIVAKVGELMTLCDQLEQQTEASLDAHHVLVETLLATLTNSQDVTELMANWARISEHFDTLFTTEDRIDQLKQTILQLAVMGKLVPRDPTDEPAANLLERIAEEKVQLIKEKKIKNQKALPPITDDEKPFELPNGWEWCRFGDLCKLVTSGSRGWKAYYANTGATFIRSQDIKYDRVEFDERAYVQLPRSTEGKRTKVDVGNLLMTITGANVAKVAVVEEQMEEAYVSQHVALIKLIDSALIDYLHVWLTGSMGGRGLLLQSSYGAKPGLNLQNINELLVPLAPILELNRVVFKVRELLIICEQLKGSLKESQTTQLHLTDAIVEQAV</sequence>
<keyword evidence="2" id="KW-0680">Restriction system</keyword>
<dbReference type="InterPro" id="IPR000055">
    <property type="entry name" value="Restrct_endonuc_typeI_TRD"/>
</dbReference>
<dbReference type="GO" id="GO:0016787">
    <property type="term" value="F:hydrolase activity"/>
    <property type="evidence" value="ECO:0007669"/>
    <property type="project" value="UniProtKB-KW"/>
</dbReference>
<protein>
    <submittedName>
        <fullName evidence="5">Restriction endonuclease subunit S</fullName>
        <ecNumber evidence="5">3.1.21.-</ecNumber>
    </submittedName>
</protein>
<evidence type="ECO:0000259" key="4">
    <source>
        <dbReference type="Pfam" id="PF01420"/>
    </source>
</evidence>
<keyword evidence="6" id="KW-1185">Reference proteome</keyword>
<comment type="similarity">
    <text evidence="1">Belongs to the type-I restriction system S methylase family.</text>
</comment>
<dbReference type="EMBL" id="JBGOOL010000037">
    <property type="protein sequence ID" value="MEZ8054253.1"/>
    <property type="molecule type" value="Genomic_DNA"/>
</dbReference>
<evidence type="ECO:0000256" key="1">
    <source>
        <dbReference type="ARBA" id="ARBA00010923"/>
    </source>
</evidence>
<dbReference type="Proteomes" id="UP001569175">
    <property type="component" value="Unassembled WGS sequence"/>
</dbReference>
<dbReference type="Gene3D" id="3.90.220.20">
    <property type="entry name" value="DNA methylase specificity domains"/>
    <property type="match status" value="2"/>
</dbReference>